<comment type="caution">
    <text evidence="1">The sequence shown here is derived from an EMBL/GenBank/DDBJ whole genome shotgun (WGS) entry which is preliminary data.</text>
</comment>
<protein>
    <submittedName>
        <fullName evidence="1">Uncharacterized protein</fullName>
    </submittedName>
</protein>
<evidence type="ECO:0000313" key="1">
    <source>
        <dbReference type="EMBL" id="KKM66271.1"/>
    </source>
</evidence>
<dbReference type="AlphaFoldDB" id="A0A0F9JV09"/>
<organism evidence="1">
    <name type="scientific">marine sediment metagenome</name>
    <dbReference type="NCBI Taxonomy" id="412755"/>
    <lineage>
        <taxon>unclassified sequences</taxon>
        <taxon>metagenomes</taxon>
        <taxon>ecological metagenomes</taxon>
    </lineage>
</organism>
<sequence length="95" mass="10869">MAKNIAKEIKDLQQYHSVGHQCETIEDRCPAIQGKRKDCNCGWKEYEDAVIKIATAQKGILVALIEDRRGTVNDYGRRLVRDIWVEDLLRAVKGL</sequence>
<reference evidence="1" key="1">
    <citation type="journal article" date="2015" name="Nature">
        <title>Complex archaea that bridge the gap between prokaryotes and eukaryotes.</title>
        <authorList>
            <person name="Spang A."/>
            <person name="Saw J.H."/>
            <person name="Jorgensen S.L."/>
            <person name="Zaremba-Niedzwiedzka K."/>
            <person name="Martijn J."/>
            <person name="Lind A.E."/>
            <person name="van Eijk R."/>
            <person name="Schleper C."/>
            <person name="Guy L."/>
            <person name="Ettema T.J."/>
        </authorList>
    </citation>
    <scope>NUCLEOTIDE SEQUENCE</scope>
</reference>
<dbReference type="EMBL" id="LAZR01010565">
    <property type="protein sequence ID" value="KKM66271.1"/>
    <property type="molecule type" value="Genomic_DNA"/>
</dbReference>
<proteinExistence type="predicted"/>
<name>A0A0F9JV09_9ZZZZ</name>
<gene>
    <name evidence="1" type="ORF">LCGC14_1482810</name>
</gene>
<accession>A0A0F9JV09</accession>